<sequence length="406" mass="40837">MLALALGSGAGALNVRVLVASGPQLGVRVPTPAPADPVPPGLGLTPTTPVPGAPDATPPPPSPSLWTVGVRGANLTLNGADAGSPSLYLPPSPGSVVEIGGRTYRGGVLLRAERGTVQGINVVDVEDYLRGVVPAEMPSTWPAAALAAQAVIARTYVAARVNPALPYDTCATETCQVYRGVTAERANADAAIRATAGEVVAYDGRPASTYFSSDSGGFTASSAEVWGRDVPYLIARADPYSVGGPRSRWRLEVGAARVQEVAARYGVGVGPLASVRVTRASVSGRAQEITLTGTGGTALLSGANAGGFIRSLGAASSRATLSGPVGPGTPLVVEGFGAGHGVGLSQYGALGLARQGMTHPQILGFYYPGTSLGLLARGPGVGRPSFAGLRPLPSPAVLARSGSHVE</sequence>
<feature type="compositionally biased region" description="Pro residues" evidence="1">
    <location>
        <begin position="31"/>
        <end position="40"/>
    </location>
</feature>
<evidence type="ECO:0000256" key="1">
    <source>
        <dbReference type="SAM" id="MobiDB-lite"/>
    </source>
</evidence>
<protein>
    <submittedName>
        <fullName evidence="3">Sporulation protein</fullName>
    </submittedName>
</protein>
<dbReference type="NCBIfam" id="TIGR02669">
    <property type="entry name" value="SpoIID_LytB"/>
    <property type="match status" value="1"/>
</dbReference>
<evidence type="ECO:0000259" key="2">
    <source>
        <dbReference type="Pfam" id="PF08486"/>
    </source>
</evidence>
<evidence type="ECO:0000313" key="4">
    <source>
        <dbReference type="Proteomes" id="UP001064971"/>
    </source>
</evidence>
<organism evidence="3 4">
    <name type="scientific">Deinococcus aetherius</name>
    <dbReference type="NCBI Taxonomy" id="200252"/>
    <lineage>
        <taxon>Bacteria</taxon>
        <taxon>Thermotogati</taxon>
        <taxon>Deinococcota</taxon>
        <taxon>Deinococci</taxon>
        <taxon>Deinococcales</taxon>
        <taxon>Deinococcaceae</taxon>
        <taxon>Deinococcus</taxon>
    </lineage>
</organism>
<dbReference type="EMBL" id="AP026560">
    <property type="protein sequence ID" value="BDP42817.1"/>
    <property type="molecule type" value="Genomic_DNA"/>
</dbReference>
<feature type="region of interest" description="Disordered" evidence="1">
    <location>
        <begin position="30"/>
        <end position="63"/>
    </location>
</feature>
<proteinExistence type="predicted"/>
<dbReference type="InterPro" id="IPR051922">
    <property type="entry name" value="Bact_Sporulation_Assoc"/>
</dbReference>
<dbReference type="InterPro" id="IPR013693">
    <property type="entry name" value="SpoIID/LytB_N"/>
</dbReference>
<accession>A0ABN6RMG6</accession>
<feature type="compositionally biased region" description="Pro residues" evidence="1">
    <location>
        <begin position="48"/>
        <end position="63"/>
    </location>
</feature>
<keyword evidence="4" id="KW-1185">Reference proteome</keyword>
<dbReference type="PANTHER" id="PTHR30032:SF4">
    <property type="entry name" value="AMIDASE ENHANCER"/>
    <property type="match status" value="1"/>
</dbReference>
<evidence type="ECO:0000313" key="3">
    <source>
        <dbReference type="EMBL" id="BDP42817.1"/>
    </source>
</evidence>
<feature type="domain" description="Sporulation stage II protein D amidase enhancer LytB N-terminal" evidence="2">
    <location>
        <begin position="114"/>
        <end position="202"/>
    </location>
</feature>
<gene>
    <name evidence="3" type="ORF">DAETH_27860</name>
</gene>
<reference evidence="3" key="1">
    <citation type="submission" date="2022-07" db="EMBL/GenBank/DDBJ databases">
        <title>Complete Genome Sequence of the Radioresistant Bacterium Deinococcus aetherius ST0316, Isolated from the Air Dust collected in Lower Stratosphere above Japan.</title>
        <authorList>
            <person name="Satoh K."/>
            <person name="Hagiwara K."/>
            <person name="Katsumata K."/>
            <person name="Kubo A."/>
            <person name="Yokobori S."/>
            <person name="Yamagishi A."/>
            <person name="Oono Y."/>
            <person name="Narumi I."/>
        </authorList>
    </citation>
    <scope>NUCLEOTIDE SEQUENCE</scope>
    <source>
        <strain evidence="3">ST0316</strain>
    </source>
</reference>
<dbReference type="Pfam" id="PF08486">
    <property type="entry name" value="SpoIID"/>
    <property type="match status" value="1"/>
</dbReference>
<name>A0ABN6RMG6_9DEIO</name>
<dbReference type="InterPro" id="IPR013486">
    <property type="entry name" value="SpoIID/LytB"/>
</dbReference>
<dbReference type="PANTHER" id="PTHR30032">
    <property type="entry name" value="N-ACETYLMURAMOYL-L-ALANINE AMIDASE-RELATED"/>
    <property type="match status" value="1"/>
</dbReference>
<dbReference type="Proteomes" id="UP001064971">
    <property type="component" value="Chromosome"/>
</dbReference>